<comment type="caution">
    <text evidence="2">The sequence shown here is derived from an EMBL/GenBank/DDBJ whole genome shotgun (WGS) entry which is preliminary data.</text>
</comment>
<evidence type="ECO:0000259" key="1">
    <source>
        <dbReference type="Pfam" id="PF01636"/>
    </source>
</evidence>
<dbReference type="InterPro" id="IPR002575">
    <property type="entry name" value="Aminoglycoside_PTrfase"/>
</dbReference>
<feature type="domain" description="Aminoglycoside phosphotransferase" evidence="1">
    <location>
        <begin position="131"/>
        <end position="185"/>
    </location>
</feature>
<dbReference type="SUPFAM" id="SSF56112">
    <property type="entry name" value="Protein kinase-like (PK-like)"/>
    <property type="match status" value="1"/>
</dbReference>
<accession>A0ABN2IJC1</accession>
<dbReference type="InterPro" id="IPR011009">
    <property type="entry name" value="Kinase-like_dom_sf"/>
</dbReference>
<dbReference type="Proteomes" id="UP001499947">
    <property type="component" value="Unassembled WGS sequence"/>
</dbReference>
<protein>
    <recommendedName>
        <fullName evidence="1">Aminoglycoside phosphotransferase domain-containing protein</fullName>
    </recommendedName>
</protein>
<organism evidence="2 3">
    <name type="scientific">Streptomyces yatensis</name>
    <dbReference type="NCBI Taxonomy" id="155177"/>
    <lineage>
        <taxon>Bacteria</taxon>
        <taxon>Bacillati</taxon>
        <taxon>Actinomycetota</taxon>
        <taxon>Actinomycetes</taxon>
        <taxon>Kitasatosporales</taxon>
        <taxon>Streptomycetaceae</taxon>
        <taxon>Streptomyces</taxon>
        <taxon>Streptomyces violaceusniger group</taxon>
    </lineage>
</organism>
<dbReference type="EMBL" id="BAAALR010000061">
    <property type="protein sequence ID" value="GAA1705737.1"/>
    <property type="molecule type" value="Genomic_DNA"/>
</dbReference>
<sequence>MRGRSGLRYNLAMEEERLAGGRTVGAVRIGDAVHRPAQPWTPAVHAVLRHLEAVGFDGAPRVLGTDGQGREVLTHLVGETTGEALPWPAWVFSDTALVRVGKWARRLHDATESFVPPPGVRWLAGQTWRPGLIVGHHDAAPWNAVWRDGDLVGFFDWDTAGPSSREFDLAFMVLTWVPLHARQLVERTGFTAFEDRSRRLHLLLDAYGYDGDRSAFADVVPARARTNADVIDRLAGGGDPVYAALLPVAADLRQAALEVEALPASFWTRGSP</sequence>
<dbReference type="Pfam" id="PF01636">
    <property type="entry name" value="APH"/>
    <property type="match status" value="1"/>
</dbReference>
<evidence type="ECO:0000313" key="2">
    <source>
        <dbReference type="EMBL" id="GAA1705737.1"/>
    </source>
</evidence>
<keyword evidence="3" id="KW-1185">Reference proteome</keyword>
<proteinExistence type="predicted"/>
<dbReference type="Gene3D" id="3.90.1200.10">
    <property type="match status" value="1"/>
</dbReference>
<evidence type="ECO:0000313" key="3">
    <source>
        <dbReference type="Proteomes" id="UP001499947"/>
    </source>
</evidence>
<reference evidence="2 3" key="1">
    <citation type="journal article" date="2019" name="Int. J. Syst. Evol. Microbiol.">
        <title>The Global Catalogue of Microorganisms (GCM) 10K type strain sequencing project: providing services to taxonomists for standard genome sequencing and annotation.</title>
        <authorList>
            <consortium name="The Broad Institute Genomics Platform"/>
            <consortium name="The Broad Institute Genome Sequencing Center for Infectious Disease"/>
            <person name="Wu L."/>
            <person name="Ma J."/>
        </authorList>
    </citation>
    <scope>NUCLEOTIDE SEQUENCE [LARGE SCALE GENOMIC DNA]</scope>
    <source>
        <strain evidence="2 3">JCM 13244</strain>
    </source>
</reference>
<name>A0ABN2IJC1_9ACTN</name>
<gene>
    <name evidence="2" type="ORF">GCM10009680_53160</name>
</gene>